<organism evidence="2 3">
    <name type="scientific">Crepidotus variabilis</name>
    <dbReference type="NCBI Taxonomy" id="179855"/>
    <lineage>
        <taxon>Eukaryota</taxon>
        <taxon>Fungi</taxon>
        <taxon>Dikarya</taxon>
        <taxon>Basidiomycota</taxon>
        <taxon>Agaricomycotina</taxon>
        <taxon>Agaricomycetes</taxon>
        <taxon>Agaricomycetidae</taxon>
        <taxon>Agaricales</taxon>
        <taxon>Agaricineae</taxon>
        <taxon>Crepidotaceae</taxon>
        <taxon>Crepidotus</taxon>
    </lineage>
</organism>
<feature type="region of interest" description="Disordered" evidence="1">
    <location>
        <begin position="288"/>
        <end position="345"/>
    </location>
</feature>
<feature type="region of interest" description="Disordered" evidence="1">
    <location>
        <begin position="467"/>
        <end position="489"/>
    </location>
</feature>
<reference evidence="2" key="1">
    <citation type="submission" date="2020-11" db="EMBL/GenBank/DDBJ databases">
        <authorList>
            <consortium name="DOE Joint Genome Institute"/>
            <person name="Ahrendt S."/>
            <person name="Riley R."/>
            <person name="Andreopoulos W."/>
            <person name="Labutti K."/>
            <person name="Pangilinan J."/>
            <person name="Ruiz-Duenas F.J."/>
            <person name="Barrasa J.M."/>
            <person name="Sanchez-Garcia M."/>
            <person name="Camarero S."/>
            <person name="Miyauchi S."/>
            <person name="Serrano A."/>
            <person name="Linde D."/>
            <person name="Babiker R."/>
            <person name="Drula E."/>
            <person name="Ayuso-Fernandez I."/>
            <person name="Pacheco R."/>
            <person name="Padilla G."/>
            <person name="Ferreira P."/>
            <person name="Barriuso J."/>
            <person name="Kellner H."/>
            <person name="Castanera R."/>
            <person name="Alfaro M."/>
            <person name="Ramirez L."/>
            <person name="Pisabarro A.G."/>
            <person name="Kuo A."/>
            <person name="Tritt A."/>
            <person name="Lipzen A."/>
            <person name="He G."/>
            <person name="Yan M."/>
            <person name="Ng V."/>
            <person name="Cullen D."/>
            <person name="Martin F."/>
            <person name="Rosso M.-N."/>
            <person name="Henrissat B."/>
            <person name="Hibbett D."/>
            <person name="Martinez A.T."/>
            <person name="Grigoriev I.V."/>
        </authorList>
    </citation>
    <scope>NUCLEOTIDE SEQUENCE</scope>
    <source>
        <strain evidence="2">CBS 506.95</strain>
    </source>
</reference>
<protein>
    <submittedName>
        <fullName evidence="2">Uncharacterized protein</fullName>
    </submittedName>
</protein>
<dbReference type="AlphaFoldDB" id="A0A9P6E8R5"/>
<keyword evidence="3" id="KW-1185">Reference proteome</keyword>
<dbReference type="EMBL" id="MU157896">
    <property type="protein sequence ID" value="KAF9524579.1"/>
    <property type="molecule type" value="Genomic_DNA"/>
</dbReference>
<evidence type="ECO:0000313" key="3">
    <source>
        <dbReference type="Proteomes" id="UP000807306"/>
    </source>
</evidence>
<dbReference type="OrthoDB" id="3270336at2759"/>
<gene>
    <name evidence="2" type="ORF">CPB83DRAFT_946576</name>
</gene>
<feature type="compositionally biased region" description="Low complexity" evidence="1">
    <location>
        <begin position="471"/>
        <end position="489"/>
    </location>
</feature>
<name>A0A9P6E8R5_9AGAR</name>
<dbReference type="Proteomes" id="UP000807306">
    <property type="component" value="Unassembled WGS sequence"/>
</dbReference>
<evidence type="ECO:0000313" key="2">
    <source>
        <dbReference type="EMBL" id="KAF9524579.1"/>
    </source>
</evidence>
<proteinExistence type="predicted"/>
<comment type="caution">
    <text evidence="2">The sequence shown here is derived from an EMBL/GenBank/DDBJ whole genome shotgun (WGS) entry which is preliminary data.</text>
</comment>
<feature type="compositionally biased region" description="Polar residues" evidence="1">
    <location>
        <begin position="288"/>
        <end position="299"/>
    </location>
</feature>
<feature type="region of interest" description="Disordered" evidence="1">
    <location>
        <begin position="501"/>
        <end position="535"/>
    </location>
</feature>
<sequence>MVKFVDIITKWESNEPIDRSNGRIFYSNGVRIYSPNSQRAITPPHPYTFRYLSPKNEDMYNLLEPRLWSDTTPYLPFIPLEPNFHGVPLQGLNNLPYHRTRHGYRADVRDILRWGNIETEIRHITKQLASRYDVPLGRDITGDENAIVGSAAYPTPTVYKKQLRRTQHWFSIHMAKLSWIIAIALASDKENVSTDYPQWMKHLLDSQADPLLVDSIRYSAAAFSEREPFVGVFVDILEFRPTHPSIQFLVRNKVPVWYRWTGAEESEASASPYLRRFAPLTEQVQQASITLRKNPTFSPTRDIPSPPRPDYSDALPEIEDTPPSMPSGSGTSVAPRAGPSSDQSTLNKPWVALFADRDAKRLQLLALKTPKEMQAYRDRQLNPSRTRTTIWEWDIVDGQWVREKVEKKMYSSMFESYGVNQRQYDPFFNEWDFCASWGEKTRAELAEDEFEDEDEADADAYIARKEAELTSPQSPSSFSPQISASPATVPASSLSTASIAPSSKSIHIPPPAPSSSSTALDPVETSTWVPNPETGLQDAETAFDWDPRHITDDLFEYHGFLLPQPVPLTVPMAAPITQSDRLTVASVVGHRELAPGFETGVVMQLLPPQDESNTLQLDIS</sequence>
<accession>A0A9P6E8R5</accession>
<evidence type="ECO:0000256" key="1">
    <source>
        <dbReference type="SAM" id="MobiDB-lite"/>
    </source>
</evidence>